<dbReference type="EMBL" id="CAJNRD030001118">
    <property type="protein sequence ID" value="CAG5084732.1"/>
    <property type="molecule type" value="Genomic_DNA"/>
</dbReference>
<reference evidence="1" key="1">
    <citation type="submission" date="2021-04" db="EMBL/GenBank/DDBJ databases">
        <authorList>
            <person name="Chebbi M.A.C M."/>
        </authorList>
    </citation>
    <scope>NUCLEOTIDE SEQUENCE</scope>
</reference>
<protein>
    <submittedName>
        <fullName evidence="1">Uncharacterized protein</fullName>
    </submittedName>
</protein>
<dbReference type="Proteomes" id="UP000786811">
    <property type="component" value="Unassembled WGS sequence"/>
</dbReference>
<name>A0A8J2H8G3_COTCN</name>
<accession>A0A8J2H8G3</accession>
<keyword evidence="2" id="KW-1185">Reference proteome</keyword>
<proteinExistence type="predicted"/>
<dbReference type="OrthoDB" id="7701306at2759"/>
<comment type="caution">
    <text evidence="1">The sequence shown here is derived from an EMBL/GenBank/DDBJ whole genome shotgun (WGS) entry which is preliminary data.</text>
</comment>
<sequence>MKEGVDWKSEVEKVWDKMEVGSGKKSMRKIGGLDKEGKGLVLIEMEGTDKKKEVMIAKKDDLTYEERRIKKIISQEAAKERAYGNTVKVGYLKMWVNGKLRLWDEAKGNWKNQQGNE</sequence>
<organism evidence="1 2">
    <name type="scientific">Cotesia congregata</name>
    <name type="common">Parasitoid wasp</name>
    <name type="synonym">Apanteles congregatus</name>
    <dbReference type="NCBI Taxonomy" id="51543"/>
    <lineage>
        <taxon>Eukaryota</taxon>
        <taxon>Metazoa</taxon>
        <taxon>Ecdysozoa</taxon>
        <taxon>Arthropoda</taxon>
        <taxon>Hexapoda</taxon>
        <taxon>Insecta</taxon>
        <taxon>Pterygota</taxon>
        <taxon>Neoptera</taxon>
        <taxon>Endopterygota</taxon>
        <taxon>Hymenoptera</taxon>
        <taxon>Apocrita</taxon>
        <taxon>Ichneumonoidea</taxon>
        <taxon>Braconidae</taxon>
        <taxon>Microgastrinae</taxon>
        <taxon>Cotesia</taxon>
    </lineage>
</organism>
<evidence type="ECO:0000313" key="2">
    <source>
        <dbReference type="Proteomes" id="UP000786811"/>
    </source>
</evidence>
<evidence type="ECO:0000313" key="1">
    <source>
        <dbReference type="EMBL" id="CAG5084732.1"/>
    </source>
</evidence>
<gene>
    <name evidence="1" type="ORF">HICCMSTLAB_LOCUS4185</name>
</gene>
<dbReference type="AlphaFoldDB" id="A0A8J2H8G3"/>